<protein>
    <submittedName>
        <fullName evidence="8">Putative membrane protein</fullName>
    </submittedName>
</protein>
<keyword evidence="4 7" id="KW-1133">Transmembrane helix</keyword>
<evidence type="ECO:0000313" key="9">
    <source>
        <dbReference type="Proteomes" id="UP000592820"/>
    </source>
</evidence>
<feature type="transmembrane region" description="Helical" evidence="7">
    <location>
        <begin position="218"/>
        <end position="240"/>
    </location>
</feature>
<feature type="compositionally biased region" description="Low complexity" evidence="6">
    <location>
        <begin position="325"/>
        <end position="336"/>
    </location>
</feature>
<evidence type="ECO:0000256" key="3">
    <source>
        <dbReference type="ARBA" id="ARBA00022692"/>
    </source>
</evidence>
<feature type="transmembrane region" description="Helical" evidence="7">
    <location>
        <begin position="277"/>
        <end position="297"/>
    </location>
</feature>
<name>A0A7W8P5D8_9BURK</name>
<feature type="region of interest" description="Disordered" evidence="6">
    <location>
        <begin position="324"/>
        <end position="352"/>
    </location>
</feature>
<keyword evidence="2" id="KW-1003">Cell membrane</keyword>
<dbReference type="GO" id="GO:0005886">
    <property type="term" value="C:plasma membrane"/>
    <property type="evidence" value="ECO:0007669"/>
    <property type="project" value="UniProtKB-SubCell"/>
</dbReference>
<evidence type="ECO:0000256" key="2">
    <source>
        <dbReference type="ARBA" id="ARBA00022475"/>
    </source>
</evidence>
<comment type="caution">
    <text evidence="8">The sequence shown here is derived from an EMBL/GenBank/DDBJ whole genome shotgun (WGS) entry which is preliminary data.</text>
</comment>
<evidence type="ECO:0000256" key="7">
    <source>
        <dbReference type="SAM" id="Phobius"/>
    </source>
</evidence>
<evidence type="ECO:0000256" key="4">
    <source>
        <dbReference type="ARBA" id="ARBA00022989"/>
    </source>
</evidence>
<dbReference type="RefSeq" id="WP_184227545.1">
    <property type="nucleotide sequence ID" value="NZ_JACHDE010000011.1"/>
</dbReference>
<comment type="subcellular location">
    <subcellularLocation>
        <location evidence="1">Cell membrane</location>
        <topology evidence="1">Multi-pass membrane protein</topology>
    </subcellularLocation>
</comment>
<dbReference type="Pfam" id="PF03706">
    <property type="entry name" value="LPG_synthase_TM"/>
    <property type="match status" value="1"/>
</dbReference>
<keyword evidence="5 7" id="KW-0472">Membrane</keyword>
<dbReference type="AlphaFoldDB" id="A0A7W8P5D8"/>
<proteinExistence type="predicted"/>
<evidence type="ECO:0000256" key="5">
    <source>
        <dbReference type="ARBA" id="ARBA00023136"/>
    </source>
</evidence>
<gene>
    <name evidence="8" type="ORF">HDG41_005151</name>
</gene>
<dbReference type="InterPro" id="IPR022791">
    <property type="entry name" value="L-PG_synthase/AglD"/>
</dbReference>
<organism evidence="8 9">
    <name type="scientific">Paraburkholderia youngii</name>
    <dbReference type="NCBI Taxonomy" id="2782701"/>
    <lineage>
        <taxon>Bacteria</taxon>
        <taxon>Pseudomonadati</taxon>
        <taxon>Pseudomonadota</taxon>
        <taxon>Betaproteobacteria</taxon>
        <taxon>Burkholderiales</taxon>
        <taxon>Burkholderiaceae</taxon>
        <taxon>Paraburkholderia</taxon>
    </lineage>
</organism>
<feature type="transmembrane region" description="Helical" evidence="7">
    <location>
        <begin position="35"/>
        <end position="52"/>
    </location>
</feature>
<keyword evidence="3 7" id="KW-0812">Transmembrane</keyword>
<reference evidence="8 9" key="1">
    <citation type="submission" date="2020-08" db="EMBL/GenBank/DDBJ databases">
        <title>Genomic Encyclopedia of Type Strains, Phase IV (KMG-V): Genome sequencing to study the core and pangenomes of soil and plant-associated prokaryotes.</title>
        <authorList>
            <person name="Whitman W."/>
        </authorList>
    </citation>
    <scope>NUCLEOTIDE SEQUENCE [LARGE SCALE GENOMIC DNA]</scope>
    <source>
        <strain evidence="8 9">JPY162</strain>
    </source>
</reference>
<dbReference type="NCBIfam" id="TIGR03476">
    <property type="entry name" value="HpnL"/>
    <property type="match status" value="1"/>
</dbReference>
<evidence type="ECO:0000313" key="8">
    <source>
        <dbReference type="EMBL" id="MBB5403065.1"/>
    </source>
</evidence>
<accession>A0A7W8P5D8</accession>
<evidence type="ECO:0000256" key="1">
    <source>
        <dbReference type="ARBA" id="ARBA00004651"/>
    </source>
</evidence>
<feature type="transmembrane region" description="Helical" evidence="7">
    <location>
        <begin position="109"/>
        <end position="139"/>
    </location>
</feature>
<sequence>MKYLARVAALAGLAIAVWLVWHVDAQKVLGLMRAAGAGLALAGMVHVLPMLANARNWQMLMRGPLRPNLFAVLRLVWIRESVNGMLPVARVGGEVVTFRMMRKWGMEPAPAMASLVVDLQLTLISEMLFAIAAIGYLIAHAGATALHLAARLGGGIAILAVLLLAFSFVQRASPFARLTKLFNRITSGKFRSLVGESVRIDQSISDLWHQPGVIIRYLLVWQSLQCIATALELWLAFYFLSAKASFLQALVLQSLIQALSSVAFFVPGALGVQEGGFLLIGTVLGFPPQLCLALAGARRFRDIIVFLPGLIAWQVEEWRDKRRAPANATAGGAAAEPGEHRSRPSQRVGRKS</sequence>
<feature type="transmembrane region" description="Helical" evidence="7">
    <location>
        <begin position="145"/>
        <end position="169"/>
    </location>
</feature>
<feature type="transmembrane region" description="Helical" evidence="7">
    <location>
        <begin position="246"/>
        <end position="270"/>
    </location>
</feature>
<evidence type="ECO:0000256" key="6">
    <source>
        <dbReference type="SAM" id="MobiDB-lite"/>
    </source>
</evidence>
<dbReference type="PANTHER" id="PTHR39087">
    <property type="entry name" value="UPF0104 MEMBRANE PROTEIN MJ1595"/>
    <property type="match status" value="1"/>
</dbReference>
<dbReference type="Proteomes" id="UP000592820">
    <property type="component" value="Unassembled WGS sequence"/>
</dbReference>
<dbReference type="EMBL" id="JACHDE010000011">
    <property type="protein sequence ID" value="MBB5403065.1"/>
    <property type="molecule type" value="Genomic_DNA"/>
</dbReference>
<dbReference type="PANTHER" id="PTHR39087:SF2">
    <property type="entry name" value="UPF0104 MEMBRANE PROTEIN MJ1595"/>
    <property type="match status" value="1"/>
</dbReference>